<dbReference type="SUPFAM" id="SSF56784">
    <property type="entry name" value="HAD-like"/>
    <property type="match status" value="1"/>
</dbReference>
<protein>
    <recommendedName>
        <fullName evidence="3">Phosphoglycolate phosphatase</fullName>
    </recommendedName>
</protein>
<dbReference type="Pfam" id="PF13419">
    <property type="entry name" value="HAD_2"/>
    <property type="match status" value="1"/>
</dbReference>
<dbReference type="AlphaFoldDB" id="A0A4P9CCE0"/>
<reference evidence="1 2" key="1">
    <citation type="submission" date="2018-05" db="EMBL/GenBank/DDBJ databases">
        <title>Genome comparison of Eubacterium sp.</title>
        <authorList>
            <person name="Feng Y."/>
            <person name="Sanchez-Andrea I."/>
            <person name="Stams A.J.M."/>
            <person name="De Vos W.M."/>
        </authorList>
    </citation>
    <scope>NUCLEOTIDE SEQUENCE [LARGE SCALE GENOMIC DNA]</scope>
    <source>
        <strain evidence="1 2">YI</strain>
    </source>
</reference>
<dbReference type="Gene3D" id="1.10.150.240">
    <property type="entry name" value="Putative phosphatase, domain 2"/>
    <property type="match status" value="1"/>
</dbReference>
<evidence type="ECO:0008006" key="3">
    <source>
        <dbReference type="Google" id="ProtNLM"/>
    </source>
</evidence>
<dbReference type="Proteomes" id="UP000218387">
    <property type="component" value="Chromosome"/>
</dbReference>
<gene>
    <name evidence="1" type="ORF">CPZ25_018625</name>
</gene>
<dbReference type="RefSeq" id="WP_074616641.1">
    <property type="nucleotide sequence ID" value="NZ_CP029487.1"/>
</dbReference>
<sequence length="218" mass="24225">MKEYTAIIFDLDGTLLDTSEGIYNAVRFTEKRMHFTPVDDATLPEYVGPPTLFSYKKHYDIDDDTAKKAVVHHRKYQSEQGVKEARPYDGMPDLLAMLRESGHKLGVATLKRQDITEATLAAASMLSCFDSVRGIDMAESLTKSDIVNLVLEDLGVKPEEAVLIGDSAYDAIGAGQSGVDFIGVEYGFGFKNAQEIEAYNPVFIAYFVDDLIQFFDHC</sequence>
<dbReference type="EMBL" id="CP029487">
    <property type="protein sequence ID" value="QCT73243.1"/>
    <property type="molecule type" value="Genomic_DNA"/>
</dbReference>
<dbReference type="GO" id="GO:0005829">
    <property type="term" value="C:cytosol"/>
    <property type="evidence" value="ECO:0007669"/>
    <property type="project" value="TreeGrafter"/>
</dbReference>
<dbReference type="PANTHER" id="PTHR43434">
    <property type="entry name" value="PHOSPHOGLYCOLATE PHOSPHATASE"/>
    <property type="match status" value="1"/>
</dbReference>
<dbReference type="InterPro" id="IPR050155">
    <property type="entry name" value="HAD-like_hydrolase_sf"/>
</dbReference>
<keyword evidence="2" id="KW-1185">Reference proteome</keyword>
<name>A0A4P9CCE0_EUBML</name>
<evidence type="ECO:0000313" key="2">
    <source>
        <dbReference type="Proteomes" id="UP000218387"/>
    </source>
</evidence>
<dbReference type="SFLD" id="SFLDS00003">
    <property type="entry name" value="Haloacid_Dehalogenase"/>
    <property type="match status" value="1"/>
</dbReference>
<dbReference type="InterPro" id="IPR023214">
    <property type="entry name" value="HAD_sf"/>
</dbReference>
<accession>A0A4P9CCE0</accession>
<dbReference type="GO" id="GO:0004713">
    <property type="term" value="F:protein tyrosine kinase activity"/>
    <property type="evidence" value="ECO:0007669"/>
    <property type="project" value="TreeGrafter"/>
</dbReference>
<evidence type="ECO:0000313" key="1">
    <source>
        <dbReference type="EMBL" id="QCT73243.1"/>
    </source>
</evidence>
<dbReference type="Gene3D" id="3.40.50.1000">
    <property type="entry name" value="HAD superfamily/HAD-like"/>
    <property type="match status" value="1"/>
</dbReference>
<dbReference type="InterPro" id="IPR023198">
    <property type="entry name" value="PGP-like_dom2"/>
</dbReference>
<organism evidence="1 2">
    <name type="scientific">Eubacterium maltosivorans</name>
    <dbReference type="NCBI Taxonomy" id="2041044"/>
    <lineage>
        <taxon>Bacteria</taxon>
        <taxon>Bacillati</taxon>
        <taxon>Bacillota</taxon>
        <taxon>Clostridia</taxon>
        <taxon>Eubacteriales</taxon>
        <taxon>Eubacteriaceae</taxon>
        <taxon>Eubacterium</taxon>
    </lineage>
</organism>
<dbReference type="SFLD" id="SFLDG01129">
    <property type="entry name" value="C1.5:_HAD__Beta-PGM__Phosphata"/>
    <property type="match status" value="1"/>
</dbReference>
<dbReference type="InterPro" id="IPR036412">
    <property type="entry name" value="HAD-like_sf"/>
</dbReference>
<dbReference type="KEGG" id="emt:CPZ25_018625"/>
<proteinExistence type="predicted"/>
<dbReference type="InterPro" id="IPR041492">
    <property type="entry name" value="HAD_2"/>
</dbReference>
<dbReference type="PANTHER" id="PTHR43434:SF20">
    <property type="entry name" value="5'-NUCLEOTIDASE"/>
    <property type="match status" value="1"/>
</dbReference>